<evidence type="ECO:0000256" key="8">
    <source>
        <dbReference type="ARBA" id="ARBA00051897"/>
    </source>
</evidence>
<dbReference type="PANTHER" id="PTHR10631">
    <property type="entry name" value="N 2 ,N 2 -DIMETHYLGUANOSINE TRNA METHYLTRANSFERASE"/>
    <property type="match status" value="1"/>
</dbReference>
<dbReference type="GO" id="GO:0000049">
    <property type="term" value="F:tRNA binding"/>
    <property type="evidence" value="ECO:0007669"/>
    <property type="project" value="UniProtKB-UniRule"/>
</dbReference>
<gene>
    <name evidence="11" type="ORF">O181_062310</name>
</gene>
<sequence>MTLDKRCFRLSAVGVDLMRYFLLLRKPPIQIILRHHNHQLILRAPPRAFLRARSSSAMFSEVPAGYQAHQEATTQVLTPIKSSDQPSEAFINPVQEYNRDLSIAAIRAWASIRNHNLRLRWQKAQEKRTTKSDRKRPLEPNLDHQAGDSANIQSKKLKTNQAAHPPKLTQDNHEALSKSDHPPNQSEIDLPAENGHGDAAEIPENKSVDSLLHSRPPEPQFVPAKFTALEALSATGLRAIRYAKEIPSIKWVMANDLSASAVKIIKGNITHNGLDPKDPSELGRVRVNQGDACDLMYSHRSSNRQFDIVDLDPYGTAAPFSDAAVQCVRDGGLLCVTCTDLAVLAGSSYPEKCFSNYGGSSMKAEYSHEYALRQVIHTLANSAARYGRYIQPLLSLSIDFYVRVFIRVHNSPADVKKLITNTALVYVCANCSAHHLQPLGSSTAKPTKSGTGTNVKYQNALGPPLSNDGCEECGGKFHVAGPMWSGPLHDDEFVTKVLEEADNPDLPLKTAARIKGMVGVAKMELPDTLFFFTPAKLSGLFHCSSPQLGIVASAILNAGYRVSRSHCQPGSIKTDAPRSFLHDIMRQWIKSNPVKMENVKETSPSFKLLTKPIKKEVCLDWNKEAAKKMMLDEKLVRYQSNPLPNWGPKSRAKGN</sequence>
<keyword evidence="5 9" id="KW-0819">tRNA processing</keyword>
<evidence type="ECO:0000256" key="7">
    <source>
        <dbReference type="ARBA" id="ARBA00039099"/>
    </source>
</evidence>
<evidence type="ECO:0000256" key="9">
    <source>
        <dbReference type="PROSITE-ProRule" id="PRU00958"/>
    </source>
</evidence>
<name>A0A9Q3I184_9BASI</name>
<keyword evidence="12" id="KW-1185">Reference proteome</keyword>
<dbReference type="GO" id="GO:0002940">
    <property type="term" value="P:tRNA N2-guanine methylation"/>
    <property type="evidence" value="ECO:0007669"/>
    <property type="project" value="TreeGrafter"/>
</dbReference>
<dbReference type="PANTHER" id="PTHR10631:SF3">
    <property type="entry name" value="TRNA (GUANINE(26)-N(2))-DIMETHYLTRANSFERASE"/>
    <property type="match status" value="1"/>
</dbReference>
<dbReference type="FunFam" id="3.30.56.70:FF:000001">
    <property type="entry name" value="tRNA (guanine(26)-N(2))-dimethyltransferase"/>
    <property type="match status" value="1"/>
</dbReference>
<evidence type="ECO:0000256" key="5">
    <source>
        <dbReference type="ARBA" id="ARBA00022694"/>
    </source>
</evidence>
<feature type="region of interest" description="Disordered" evidence="10">
    <location>
        <begin position="123"/>
        <end position="202"/>
    </location>
</feature>
<protein>
    <recommendedName>
        <fullName evidence="7 9">tRNA (guanine(26)-N(2))-dimethyltransferase</fullName>
        <ecNumber evidence="7 9">2.1.1.216</ecNumber>
    </recommendedName>
</protein>
<evidence type="ECO:0000256" key="2">
    <source>
        <dbReference type="ARBA" id="ARBA00022603"/>
    </source>
</evidence>
<dbReference type="NCBIfam" id="TIGR00308">
    <property type="entry name" value="TRM1"/>
    <property type="match status" value="1"/>
</dbReference>
<keyword evidence="3 9" id="KW-0808">Transferase</keyword>
<evidence type="ECO:0000313" key="11">
    <source>
        <dbReference type="EMBL" id="MBW0522595.1"/>
    </source>
</evidence>
<feature type="compositionally biased region" description="Polar residues" evidence="10">
    <location>
        <begin position="148"/>
        <end position="162"/>
    </location>
</feature>
<keyword evidence="1 9" id="KW-0820">tRNA-binding</keyword>
<dbReference type="EMBL" id="AVOT02029672">
    <property type="protein sequence ID" value="MBW0522595.1"/>
    <property type="molecule type" value="Genomic_DNA"/>
</dbReference>
<evidence type="ECO:0000256" key="1">
    <source>
        <dbReference type="ARBA" id="ARBA00022555"/>
    </source>
</evidence>
<dbReference type="SUPFAM" id="SSF53335">
    <property type="entry name" value="S-adenosyl-L-methionine-dependent methyltransferases"/>
    <property type="match status" value="1"/>
</dbReference>
<evidence type="ECO:0000256" key="3">
    <source>
        <dbReference type="ARBA" id="ARBA00022679"/>
    </source>
</evidence>
<proteinExistence type="inferred from homology"/>
<dbReference type="InterPro" id="IPR002905">
    <property type="entry name" value="Trm1"/>
</dbReference>
<keyword evidence="6 9" id="KW-0694">RNA-binding</keyword>
<dbReference type="GO" id="GO:0005634">
    <property type="term" value="C:nucleus"/>
    <property type="evidence" value="ECO:0007669"/>
    <property type="project" value="TreeGrafter"/>
</dbReference>
<dbReference type="Gene3D" id="3.40.50.150">
    <property type="entry name" value="Vaccinia Virus protein VP39"/>
    <property type="match status" value="1"/>
</dbReference>
<evidence type="ECO:0000256" key="4">
    <source>
        <dbReference type="ARBA" id="ARBA00022691"/>
    </source>
</evidence>
<accession>A0A9Q3I184</accession>
<dbReference type="EC" id="2.1.1.216" evidence="7 9"/>
<dbReference type="FunFam" id="3.40.50.150:FF:000450">
    <property type="entry name" value="N2,N2-dimethylguanosine tRNA methyltransferase, putative"/>
    <property type="match status" value="1"/>
</dbReference>
<dbReference type="AlphaFoldDB" id="A0A9Q3I184"/>
<dbReference type="InterPro" id="IPR042296">
    <property type="entry name" value="tRNA_met_Trm1_C"/>
</dbReference>
<dbReference type="InterPro" id="IPR029063">
    <property type="entry name" value="SAM-dependent_MTases_sf"/>
</dbReference>
<organism evidence="11 12">
    <name type="scientific">Austropuccinia psidii MF-1</name>
    <dbReference type="NCBI Taxonomy" id="1389203"/>
    <lineage>
        <taxon>Eukaryota</taxon>
        <taxon>Fungi</taxon>
        <taxon>Dikarya</taxon>
        <taxon>Basidiomycota</taxon>
        <taxon>Pucciniomycotina</taxon>
        <taxon>Pucciniomycetes</taxon>
        <taxon>Pucciniales</taxon>
        <taxon>Sphaerophragmiaceae</taxon>
        <taxon>Austropuccinia</taxon>
    </lineage>
</organism>
<dbReference type="Proteomes" id="UP000765509">
    <property type="component" value="Unassembled WGS sequence"/>
</dbReference>
<feature type="compositionally biased region" description="Basic and acidic residues" evidence="10">
    <location>
        <begin position="170"/>
        <end position="181"/>
    </location>
</feature>
<dbReference type="Gene3D" id="3.30.56.70">
    <property type="entry name" value="N2,N2-dimethylguanosine tRNA methyltransferase, C-terminal domain"/>
    <property type="match status" value="1"/>
</dbReference>
<feature type="compositionally biased region" description="Basic and acidic residues" evidence="10">
    <location>
        <begin position="123"/>
        <end position="146"/>
    </location>
</feature>
<evidence type="ECO:0000256" key="6">
    <source>
        <dbReference type="ARBA" id="ARBA00022884"/>
    </source>
</evidence>
<comment type="similarity">
    <text evidence="9">Belongs to the class I-like SAM-binding methyltransferase superfamily. Trm1 family.</text>
</comment>
<dbReference type="PROSITE" id="PS51626">
    <property type="entry name" value="SAM_MT_TRM1"/>
    <property type="match status" value="1"/>
</dbReference>
<evidence type="ECO:0000313" key="12">
    <source>
        <dbReference type="Proteomes" id="UP000765509"/>
    </source>
</evidence>
<reference evidence="11" key="1">
    <citation type="submission" date="2021-03" db="EMBL/GenBank/DDBJ databases">
        <title>Draft genome sequence of rust myrtle Austropuccinia psidii MF-1, a brazilian biotype.</title>
        <authorList>
            <person name="Quecine M.C."/>
            <person name="Pachon D.M.R."/>
            <person name="Bonatelli M.L."/>
            <person name="Correr F.H."/>
            <person name="Franceschini L.M."/>
            <person name="Leite T.F."/>
            <person name="Margarido G.R.A."/>
            <person name="Almeida C.A."/>
            <person name="Ferrarezi J.A."/>
            <person name="Labate C.A."/>
        </authorList>
    </citation>
    <scope>NUCLEOTIDE SEQUENCE</scope>
    <source>
        <strain evidence="11">MF-1</strain>
    </source>
</reference>
<dbReference type="Pfam" id="PF02005">
    <property type="entry name" value="TRM"/>
    <property type="match status" value="1"/>
</dbReference>
<comment type="catalytic activity">
    <reaction evidence="8 9">
        <text>guanosine(26) in tRNA + 2 S-adenosyl-L-methionine = N(2)-dimethylguanosine(26) in tRNA + 2 S-adenosyl-L-homocysteine + 2 H(+)</text>
        <dbReference type="Rhea" id="RHEA:43140"/>
        <dbReference type="Rhea" id="RHEA-COMP:10359"/>
        <dbReference type="Rhea" id="RHEA-COMP:10360"/>
        <dbReference type="ChEBI" id="CHEBI:15378"/>
        <dbReference type="ChEBI" id="CHEBI:57856"/>
        <dbReference type="ChEBI" id="CHEBI:59789"/>
        <dbReference type="ChEBI" id="CHEBI:74269"/>
        <dbReference type="ChEBI" id="CHEBI:74513"/>
        <dbReference type="EC" id="2.1.1.216"/>
    </reaction>
</comment>
<evidence type="ECO:0000256" key="10">
    <source>
        <dbReference type="SAM" id="MobiDB-lite"/>
    </source>
</evidence>
<comment type="caution">
    <text evidence="11">The sequence shown here is derived from an EMBL/GenBank/DDBJ whole genome shotgun (WGS) entry which is preliminary data.</text>
</comment>
<keyword evidence="4 9" id="KW-0949">S-adenosyl-L-methionine</keyword>
<dbReference type="GO" id="GO:0160104">
    <property type="term" value="F:tRNA (guanine(26)-N2)-dimethyltransferase activity"/>
    <property type="evidence" value="ECO:0007669"/>
    <property type="project" value="UniProtKB-UniRule"/>
</dbReference>
<keyword evidence="2 9" id="KW-0489">Methyltransferase</keyword>
<dbReference type="OrthoDB" id="6349953at2759"/>